<evidence type="ECO:0000313" key="3">
    <source>
        <dbReference type="Proteomes" id="UP001187192"/>
    </source>
</evidence>
<feature type="region of interest" description="Disordered" evidence="1">
    <location>
        <begin position="1"/>
        <end position="29"/>
    </location>
</feature>
<organism evidence="2 3">
    <name type="scientific">Ficus carica</name>
    <name type="common">Common fig</name>
    <dbReference type="NCBI Taxonomy" id="3494"/>
    <lineage>
        <taxon>Eukaryota</taxon>
        <taxon>Viridiplantae</taxon>
        <taxon>Streptophyta</taxon>
        <taxon>Embryophyta</taxon>
        <taxon>Tracheophyta</taxon>
        <taxon>Spermatophyta</taxon>
        <taxon>Magnoliopsida</taxon>
        <taxon>eudicotyledons</taxon>
        <taxon>Gunneridae</taxon>
        <taxon>Pentapetalae</taxon>
        <taxon>rosids</taxon>
        <taxon>fabids</taxon>
        <taxon>Rosales</taxon>
        <taxon>Moraceae</taxon>
        <taxon>Ficeae</taxon>
        <taxon>Ficus</taxon>
    </lineage>
</organism>
<sequence>MSEYAAIPTNLVPELPNPPPPPSSKPIMEIRLGDLNPKFRRRRRRRRHRTTLCYVQTNRHLLWGDGALPRGLADAEAQCGGASPSPASSDWGGNGSDSGLYFIMANLRTLVSLFSFLGFD</sequence>
<evidence type="ECO:0000313" key="2">
    <source>
        <dbReference type="EMBL" id="GMN38361.1"/>
    </source>
</evidence>
<name>A0AA88ADN1_FICCA</name>
<protein>
    <submittedName>
        <fullName evidence="2">Uncharacterized protein</fullName>
    </submittedName>
</protein>
<feature type="compositionally biased region" description="Pro residues" evidence="1">
    <location>
        <begin position="15"/>
        <end position="24"/>
    </location>
</feature>
<keyword evidence="3" id="KW-1185">Reference proteome</keyword>
<dbReference type="AlphaFoldDB" id="A0AA88ADN1"/>
<proteinExistence type="predicted"/>
<comment type="caution">
    <text evidence="2">The sequence shown here is derived from an EMBL/GenBank/DDBJ whole genome shotgun (WGS) entry which is preliminary data.</text>
</comment>
<evidence type="ECO:0000256" key="1">
    <source>
        <dbReference type="SAM" id="MobiDB-lite"/>
    </source>
</evidence>
<accession>A0AA88ADN1</accession>
<gene>
    <name evidence="2" type="ORF">TIFTF001_007591</name>
</gene>
<dbReference type="Proteomes" id="UP001187192">
    <property type="component" value="Unassembled WGS sequence"/>
</dbReference>
<dbReference type="EMBL" id="BTGU01000008">
    <property type="protein sequence ID" value="GMN38361.1"/>
    <property type="molecule type" value="Genomic_DNA"/>
</dbReference>
<reference evidence="2" key="1">
    <citation type="submission" date="2023-07" db="EMBL/GenBank/DDBJ databases">
        <title>draft genome sequence of fig (Ficus carica).</title>
        <authorList>
            <person name="Takahashi T."/>
            <person name="Nishimura K."/>
        </authorList>
    </citation>
    <scope>NUCLEOTIDE SEQUENCE</scope>
</reference>